<dbReference type="PANTHER" id="PTHR46791">
    <property type="entry name" value="EXPRESSED PROTEIN"/>
    <property type="match status" value="1"/>
</dbReference>
<feature type="domain" description="Integrase core" evidence="2">
    <location>
        <begin position="134"/>
        <end position="301"/>
    </location>
</feature>
<keyword evidence="3" id="KW-1185">Reference proteome</keyword>
<feature type="region of interest" description="Disordered" evidence="1">
    <location>
        <begin position="338"/>
        <end position="359"/>
    </location>
</feature>
<dbReference type="PANTHER" id="PTHR46791:SF5">
    <property type="entry name" value="CLR5 DOMAIN-CONTAINING PROTEIN-RELATED"/>
    <property type="match status" value="1"/>
</dbReference>
<feature type="compositionally biased region" description="Polar residues" evidence="1">
    <location>
        <begin position="338"/>
        <end position="347"/>
    </location>
</feature>
<accession>A0A914WI45</accession>
<sequence>MPALPWLDAAFVSQLFENGVCNTIAEARDWICASYPEQAEFTTRTLQRFMQEHNIKIVQHLSQEELEREVRTATEEIGGAPGRKTMQGVISSQRRISAAQSTVAGSYLENRRQGVQRQLNPQSYFASHFGENLHLDQNEKGVEYGVVFVIAVDGKSAFVCRGAVMPRKNNITIYEKIYQSAVEEFGMWEQIIADCGREFFLCEFIQEYLKDFRIKRDGSICRRPSFKQLTSCKNNRVERLWQEVNAQVGLPIKWAFIEMENNHTLDRHNLTHLFATSFVGCSVARVLLQRWMDGWNNHTITGKGIPSQYTQLRGNYLLPAGVLPSAAHAAEIYRGSNGQLTDESTFGQDPLEGQPEKQNRRDQIFQNEIDAKLGGFNYIASYTVNHSYQPIQEAVTLYIQLGVSLLSS</sequence>
<dbReference type="Pfam" id="PF24764">
    <property type="entry name" value="rva_4"/>
    <property type="match status" value="1"/>
</dbReference>
<dbReference type="InterPro" id="IPR058913">
    <property type="entry name" value="Integrase_dom_put"/>
</dbReference>
<evidence type="ECO:0000313" key="4">
    <source>
        <dbReference type="WBParaSite" id="PSAMB.scaffold4221size15289.g23753.t1"/>
    </source>
</evidence>
<reference evidence="4" key="1">
    <citation type="submission" date="2022-11" db="UniProtKB">
        <authorList>
            <consortium name="WormBaseParasite"/>
        </authorList>
    </citation>
    <scope>IDENTIFICATION</scope>
</reference>
<dbReference type="Proteomes" id="UP000887566">
    <property type="component" value="Unplaced"/>
</dbReference>
<evidence type="ECO:0000256" key="1">
    <source>
        <dbReference type="SAM" id="MobiDB-lite"/>
    </source>
</evidence>
<proteinExistence type="predicted"/>
<evidence type="ECO:0000313" key="3">
    <source>
        <dbReference type="Proteomes" id="UP000887566"/>
    </source>
</evidence>
<dbReference type="AlphaFoldDB" id="A0A914WI45"/>
<name>A0A914WI45_9BILA</name>
<evidence type="ECO:0000259" key="2">
    <source>
        <dbReference type="Pfam" id="PF24764"/>
    </source>
</evidence>
<organism evidence="3 4">
    <name type="scientific">Plectus sambesii</name>
    <dbReference type="NCBI Taxonomy" id="2011161"/>
    <lineage>
        <taxon>Eukaryota</taxon>
        <taxon>Metazoa</taxon>
        <taxon>Ecdysozoa</taxon>
        <taxon>Nematoda</taxon>
        <taxon>Chromadorea</taxon>
        <taxon>Plectida</taxon>
        <taxon>Plectina</taxon>
        <taxon>Plectoidea</taxon>
        <taxon>Plectidae</taxon>
        <taxon>Plectus</taxon>
    </lineage>
</organism>
<protein>
    <submittedName>
        <fullName evidence="4">Integrase catalytic domain-containing protein</fullName>
    </submittedName>
</protein>
<dbReference type="WBParaSite" id="PSAMB.scaffold4221size15289.g23753.t1">
    <property type="protein sequence ID" value="PSAMB.scaffold4221size15289.g23753.t1"/>
    <property type="gene ID" value="PSAMB.scaffold4221size15289.g23753"/>
</dbReference>